<evidence type="ECO:0000256" key="1">
    <source>
        <dbReference type="ARBA" id="ARBA00001107"/>
    </source>
</evidence>
<evidence type="ECO:0000313" key="15">
    <source>
        <dbReference type="EMBL" id="SVD20384.1"/>
    </source>
</evidence>
<keyword evidence="9" id="KW-0862">Zinc</keyword>
<evidence type="ECO:0000256" key="10">
    <source>
        <dbReference type="ARBA" id="ARBA00023144"/>
    </source>
</evidence>
<dbReference type="EMBL" id="UINC01135933">
    <property type="protein sequence ID" value="SVD20384.1"/>
    <property type="molecule type" value="Genomic_DNA"/>
</dbReference>
<feature type="non-terminal residue" evidence="15">
    <location>
        <position position="1"/>
    </location>
</feature>
<evidence type="ECO:0000256" key="12">
    <source>
        <dbReference type="ARBA" id="ARBA00030549"/>
    </source>
</evidence>
<evidence type="ECO:0000256" key="3">
    <source>
        <dbReference type="ARBA" id="ARBA00004947"/>
    </source>
</evidence>
<dbReference type="InterPro" id="IPR019779">
    <property type="entry name" value="GalP_UDPtransf1_His-AS"/>
</dbReference>
<proteinExistence type="inferred from homology"/>
<evidence type="ECO:0000256" key="5">
    <source>
        <dbReference type="ARBA" id="ARBA00012384"/>
    </source>
</evidence>
<feature type="domain" description="Galactose-1-phosphate uridyl transferase C-terminal" evidence="14">
    <location>
        <begin position="84"/>
        <end position="215"/>
    </location>
</feature>
<feature type="domain" description="Galactose-1-phosphate uridyl transferase N-terminal" evidence="13">
    <location>
        <begin position="3"/>
        <end position="64"/>
    </location>
</feature>
<comment type="similarity">
    <text evidence="4">Belongs to the galactose-1-phosphate uridylyltransferase type 1 family.</text>
</comment>
<evidence type="ECO:0000259" key="14">
    <source>
        <dbReference type="Pfam" id="PF02744"/>
    </source>
</evidence>
<evidence type="ECO:0000256" key="7">
    <source>
        <dbReference type="ARBA" id="ARBA00022695"/>
    </source>
</evidence>
<keyword evidence="11" id="KW-0119">Carbohydrate metabolism</keyword>
<reference evidence="15" key="1">
    <citation type="submission" date="2018-05" db="EMBL/GenBank/DDBJ databases">
        <authorList>
            <person name="Lanie J.A."/>
            <person name="Ng W.-L."/>
            <person name="Kazmierczak K.M."/>
            <person name="Andrzejewski T.M."/>
            <person name="Davidsen T.M."/>
            <person name="Wayne K.J."/>
            <person name="Tettelin H."/>
            <person name="Glass J.I."/>
            <person name="Rusch D."/>
            <person name="Podicherti R."/>
            <person name="Tsui H.-C.T."/>
            <person name="Winkler M.E."/>
        </authorList>
    </citation>
    <scope>NUCLEOTIDE SEQUENCE</scope>
</reference>
<comment type="pathway">
    <text evidence="3">Carbohydrate metabolism; galactose metabolism.</text>
</comment>
<accession>A0A382TE37</accession>
<dbReference type="InterPro" id="IPR036265">
    <property type="entry name" value="HIT-like_sf"/>
</dbReference>
<dbReference type="GO" id="GO:0008270">
    <property type="term" value="F:zinc ion binding"/>
    <property type="evidence" value="ECO:0007669"/>
    <property type="project" value="InterPro"/>
</dbReference>
<evidence type="ECO:0000256" key="11">
    <source>
        <dbReference type="ARBA" id="ARBA00023277"/>
    </source>
</evidence>
<dbReference type="PANTHER" id="PTHR11943">
    <property type="entry name" value="GALACTOSE-1-PHOSPHATE URIDYLYLTRANSFERASE"/>
    <property type="match status" value="1"/>
</dbReference>
<dbReference type="SUPFAM" id="SSF54197">
    <property type="entry name" value="HIT-like"/>
    <property type="match status" value="2"/>
</dbReference>
<keyword evidence="10" id="KW-0299">Galactose metabolism</keyword>
<comment type="catalytic activity">
    <reaction evidence="1">
        <text>alpha-D-galactose 1-phosphate + UDP-alpha-D-glucose = alpha-D-glucose 1-phosphate + UDP-alpha-D-galactose</text>
        <dbReference type="Rhea" id="RHEA:13989"/>
        <dbReference type="ChEBI" id="CHEBI:58336"/>
        <dbReference type="ChEBI" id="CHEBI:58601"/>
        <dbReference type="ChEBI" id="CHEBI:58885"/>
        <dbReference type="ChEBI" id="CHEBI:66914"/>
        <dbReference type="EC" id="2.7.7.12"/>
    </reaction>
</comment>
<dbReference type="GO" id="GO:0008108">
    <property type="term" value="F:UDP-glucose:hexose-1-phosphate uridylyltransferase activity"/>
    <property type="evidence" value="ECO:0007669"/>
    <property type="project" value="UniProtKB-EC"/>
</dbReference>
<sequence length="219" mass="25431">HLDTVADMSLERITLLTKTWIDRYTNLLPRKDIAYVLPFENRGEECGVTLHHPHGQIYCFPFVPPVIEKEISSFKKENFILSMMQSLEEKYFVFQDDHMIAAVPPFARYAYEIWIMPKKRKAGPWQFTEVEIKSFSNCLQKVIKGYDSFLQKKCPYIMGVHAAPNLEDDTFHFHVEFYPPLRSGDKPKVLAGSESMAGVFIMDVLPEESAILLREHINK</sequence>
<evidence type="ECO:0000256" key="4">
    <source>
        <dbReference type="ARBA" id="ARBA00010951"/>
    </source>
</evidence>
<keyword evidence="8" id="KW-0479">Metal-binding</keyword>
<keyword evidence="6" id="KW-0808">Transferase</keyword>
<keyword evidence="7" id="KW-0548">Nucleotidyltransferase</keyword>
<dbReference type="PANTHER" id="PTHR11943:SF1">
    <property type="entry name" value="GALACTOSE-1-PHOSPHATE URIDYLYLTRANSFERASE"/>
    <property type="match status" value="1"/>
</dbReference>
<evidence type="ECO:0000256" key="9">
    <source>
        <dbReference type="ARBA" id="ARBA00022833"/>
    </source>
</evidence>
<protein>
    <recommendedName>
        <fullName evidence="12">UDP-glucose--hexose-1-phosphate uridylyltransferase</fullName>
        <ecNumber evidence="5">2.7.7.12</ecNumber>
    </recommendedName>
    <alternativeName>
        <fullName evidence="12">UDP-glucose--hexose-1-phosphate uridylyltransferase</fullName>
    </alternativeName>
</protein>
<organism evidence="15">
    <name type="scientific">marine metagenome</name>
    <dbReference type="NCBI Taxonomy" id="408172"/>
    <lineage>
        <taxon>unclassified sequences</taxon>
        <taxon>metagenomes</taxon>
        <taxon>ecological metagenomes</taxon>
    </lineage>
</organism>
<dbReference type="EC" id="2.7.7.12" evidence="5"/>
<dbReference type="PROSITE" id="PS00117">
    <property type="entry name" value="GAL_P_UDP_TRANSF_I"/>
    <property type="match status" value="1"/>
</dbReference>
<dbReference type="InterPro" id="IPR001937">
    <property type="entry name" value="GalP_UDPtransf1"/>
</dbReference>
<gene>
    <name evidence="15" type="ORF">METZ01_LOCUS373238</name>
</gene>
<dbReference type="Pfam" id="PF02744">
    <property type="entry name" value="GalP_UDP_tr_C"/>
    <property type="match status" value="1"/>
</dbReference>
<dbReference type="InterPro" id="IPR005850">
    <property type="entry name" value="GalP_Utransf_C"/>
</dbReference>
<dbReference type="AlphaFoldDB" id="A0A382TE37"/>
<dbReference type="GO" id="GO:0005737">
    <property type="term" value="C:cytoplasm"/>
    <property type="evidence" value="ECO:0007669"/>
    <property type="project" value="TreeGrafter"/>
</dbReference>
<comment type="cofactor">
    <cofactor evidence="2">
        <name>Zn(2+)</name>
        <dbReference type="ChEBI" id="CHEBI:29105"/>
    </cofactor>
</comment>
<dbReference type="InterPro" id="IPR005849">
    <property type="entry name" value="GalP_Utransf_N"/>
</dbReference>
<dbReference type="GO" id="GO:0033499">
    <property type="term" value="P:galactose catabolic process via UDP-galactose, Leloir pathway"/>
    <property type="evidence" value="ECO:0007669"/>
    <property type="project" value="TreeGrafter"/>
</dbReference>
<dbReference type="Pfam" id="PF01087">
    <property type="entry name" value="GalP_UDP_transf"/>
    <property type="match status" value="1"/>
</dbReference>
<evidence type="ECO:0000256" key="6">
    <source>
        <dbReference type="ARBA" id="ARBA00022679"/>
    </source>
</evidence>
<name>A0A382TE37_9ZZZZ</name>
<dbReference type="Gene3D" id="3.30.428.10">
    <property type="entry name" value="HIT-like"/>
    <property type="match status" value="2"/>
</dbReference>
<evidence type="ECO:0000256" key="2">
    <source>
        <dbReference type="ARBA" id="ARBA00001947"/>
    </source>
</evidence>
<evidence type="ECO:0000256" key="8">
    <source>
        <dbReference type="ARBA" id="ARBA00022723"/>
    </source>
</evidence>
<evidence type="ECO:0000259" key="13">
    <source>
        <dbReference type="Pfam" id="PF01087"/>
    </source>
</evidence>
<dbReference type="UniPathway" id="UPA00214"/>